<dbReference type="EMBL" id="PYWC01000097">
    <property type="protein sequence ID" value="PWW72681.1"/>
    <property type="molecule type" value="Genomic_DNA"/>
</dbReference>
<accession>A0A317SHI1</accession>
<name>A0A317SHI1_9PEZI</name>
<dbReference type="GO" id="GO:0000030">
    <property type="term" value="F:mannosyltransferase activity"/>
    <property type="evidence" value="ECO:0007669"/>
    <property type="project" value="TreeGrafter"/>
</dbReference>
<protein>
    <submittedName>
        <fullName evidence="2">Uncharacterized protein</fullName>
    </submittedName>
</protein>
<feature type="transmembrane region" description="Helical" evidence="1">
    <location>
        <begin position="90"/>
        <end position="108"/>
    </location>
</feature>
<keyword evidence="1" id="KW-1133">Transmembrane helix</keyword>
<dbReference type="InterPro" id="IPR019433">
    <property type="entry name" value="GPI_ManTrfase_II_coact_Pga1"/>
</dbReference>
<feature type="non-terminal residue" evidence="2">
    <location>
        <position position="1"/>
    </location>
</feature>
<proteinExistence type="predicted"/>
<keyword evidence="1" id="KW-0472">Membrane</keyword>
<dbReference type="Proteomes" id="UP000246991">
    <property type="component" value="Unassembled WGS sequence"/>
</dbReference>
<evidence type="ECO:0000256" key="1">
    <source>
        <dbReference type="SAM" id="Phobius"/>
    </source>
</evidence>
<dbReference type="GO" id="GO:0031501">
    <property type="term" value="C:mannosyltransferase complex"/>
    <property type="evidence" value="ECO:0007669"/>
    <property type="project" value="TreeGrafter"/>
</dbReference>
<evidence type="ECO:0000313" key="3">
    <source>
        <dbReference type="Proteomes" id="UP000246991"/>
    </source>
</evidence>
<dbReference type="PANTHER" id="PTHR28022:SF1">
    <property type="entry name" value="GPI MANNOSYLTRANSFERASE 2 SUBUNIT PGA1"/>
    <property type="match status" value="1"/>
</dbReference>
<dbReference type="GO" id="GO:0006506">
    <property type="term" value="P:GPI anchor biosynthetic process"/>
    <property type="evidence" value="ECO:0007669"/>
    <property type="project" value="TreeGrafter"/>
</dbReference>
<gene>
    <name evidence="2" type="ORF">C7212DRAFT_226101</name>
</gene>
<dbReference type="PANTHER" id="PTHR28022">
    <property type="entry name" value="GPI MANNOSYLTRANSFERASE 2 SUBUNIT PGA1"/>
    <property type="match status" value="1"/>
</dbReference>
<sequence length="132" mass="14734">DLTLNIYTASQLLDKPPLLANMTAYSSRQLSLSPINELSVPSTAPRSVLYLVIQAKADYYTHEKHRMETPDPVEVEIILDPFILNVLPESLLPIVITIVLIALSAFWASGRVYNALRNIASLDQSRGDKKTR</sequence>
<keyword evidence="3" id="KW-1185">Reference proteome</keyword>
<keyword evidence="1" id="KW-0812">Transmembrane</keyword>
<comment type="caution">
    <text evidence="2">The sequence shown here is derived from an EMBL/GenBank/DDBJ whole genome shotgun (WGS) entry which is preliminary data.</text>
</comment>
<reference evidence="2 3" key="1">
    <citation type="submission" date="2018-03" db="EMBL/GenBank/DDBJ databases">
        <title>Genomes of Pezizomycetes fungi and the evolution of truffles.</title>
        <authorList>
            <person name="Murat C."/>
            <person name="Payen T."/>
            <person name="Noel B."/>
            <person name="Kuo A."/>
            <person name="Martin F.M."/>
        </authorList>
    </citation>
    <scope>NUCLEOTIDE SEQUENCE [LARGE SCALE GENOMIC DNA]</scope>
    <source>
        <strain evidence="2">091103-1</strain>
    </source>
</reference>
<evidence type="ECO:0000313" key="2">
    <source>
        <dbReference type="EMBL" id="PWW72681.1"/>
    </source>
</evidence>
<dbReference type="AlphaFoldDB" id="A0A317SHI1"/>
<dbReference type="GO" id="GO:0005789">
    <property type="term" value="C:endoplasmic reticulum membrane"/>
    <property type="evidence" value="ECO:0007669"/>
    <property type="project" value="TreeGrafter"/>
</dbReference>
<dbReference type="OrthoDB" id="3360032at2759"/>
<organism evidence="2 3">
    <name type="scientific">Tuber magnatum</name>
    <name type="common">white Piedmont truffle</name>
    <dbReference type="NCBI Taxonomy" id="42249"/>
    <lineage>
        <taxon>Eukaryota</taxon>
        <taxon>Fungi</taxon>
        <taxon>Dikarya</taxon>
        <taxon>Ascomycota</taxon>
        <taxon>Pezizomycotina</taxon>
        <taxon>Pezizomycetes</taxon>
        <taxon>Pezizales</taxon>
        <taxon>Tuberaceae</taxon>
        <taxon>Tuber</taxon>
    </lineage>
</organism>